<reference evidence="1 2" key="1">
    <citation type="submission" date="2016-07" db="EMBL/GenBank/DDBJ databases">
        <title>Multiple horizontal gene transfer events from other fungi enriched the ability of initially mycotrophic Trichoderma (Ascomycota) to feed on dead plant biomass.</title>
        <authorList>
            <consortium name="DOE Joint Genome Institute"/>
            <person name="Aerts A."/>
            <person name="Atanasova L."/>
            <person name="Chenthamara K."/>
            <person name="Zhang J."/>
            <person name="Grujic M."/>
            <person name="Henrissat B."/>
            <person name="Kuo A."/>
            <person name="Salamov A."/>
            <person name="Lipzen A."/>
            <person name="Labutti K."/>
            <person name="Barry K."/>
            <person name="Miao Y."/>
            <person name="Rahimi M.J."/>
            <person name="Shen Q."/>
            <person name="Grigoriev I.V."/>
            <person name="Kubicek C.P."/>
            <person name="Druzhinina I.S."/>
        </authorList>
    </citation>
    <scope>NUCLEOTIDE SEQUENCE [LARGE SCALE GENOMIC DNA]</scope>
    <source>
        <strain evidence="1 2">CBS 433.97</strain>
    </source>
</reference>
<gene>
    <name evidence="1" type="ORF">M441DRAFT_298645</name>
</gene>
<name>A0A2T3YSV7_TRIA4</name>
<dbReference type="Proteomes" id="UP000240493">
    <property type="component" value="Unassembled WGS sequence"/>
</dbReference>
<accession>A0A2T3YSV7</accession>
<organism evidence="1 2">
    <name type="scientific">Trichoderma asperellum (strain ATCC 204424 / CBS 433.97 / NBRC 101777)</name>
    <dbReference type="NCBI Taxonomy" id="1042311"/>
    <lineage>
        <taxon>Eukaryota</taxon>
        <taxon>Fungi</taxon>
        <taxon>Dikarya</taxon>
        <taxon>Ascomycota</taxon>
        <taxon>Pezizomycotina</taxon>
        <taxon>Sordariomycetes</taxon>
        <taxon>Hypocreomycetidae</taxon>
        <taxon>Hypocreales</taxon>
        <taxon>Hypocreaceae</taxon>
        <taxon>Trichoderma</taxon>
    </lineage>
</organism>
<dbReference type="EMBL" id="KZ679274">
    <property type="protein sequence ID" value="PTB35663.1"/>
    <property type="molecule type" value="Genomic_DNA"/>
</dbReference>
<sequence length="94" mass="9999">MCCSQPSPAKPSPCTVCLTSNPQRRSFEQASTWSAKCDAACERRAGIPDCPHLTPAPQLPCCGPACLKLPAIRIRAVSYLGRLCLAVVPSCLVQ</sequence>
<protein>
    <submittedName>
        <fullName evidence="1">Uncharacterized protein</fullName>
    </submittedName>
</protein>
<proteinExistence type="predicted"/>
<evidence type="ECO:0000313" key="1">
    <source>
        <dbReference type="EMBL" id="PTB35663.1"/>
    </source>
</evidence>
<evidence type="ECO:0000313" key="2">
    <source>
        <dbReference type="Proteomes" id="UP000240493"/>
    </source>
</evidence>
<dbReference type="AlphaFoldDB" id="A0A2T3YSV7"/>
<keyword evidence="2" id="KW-1185">Reference proteome</keyword>